<reference evidence="4" key="1">
    <citation type="submission" date="2016-06" db="UniProtKB">
        <authorList>
            <consortium name="WormBaseParasite"/>
        </authorList>
    </citation>
    <scope>IDENTIFICATION</scope>
</reference>
<accession>A0A183I857</accession>
<protein>
    <submittedName>
        <fullName evidence="4">BESS domain-containing protein</fullName>
    </submittedName>
</protein>
<evidence type="ECO:0000313" key="3">
    <source>
        <dbReference type="Proteomes" id="UP000267606"/>
    </source>
</evidence>
<name>A0A183I857_9BILA</name>
<gene>
    <name evidence="2" type="ORF">OFLC_LOCUS15918</name>
</gene>
<dbReference type="EMBL" id="UZAJ01043247">
    <property type="protein sequence ID" value="VDP24910.1"/>
    <property type="molecule type" value="Genomic_DNA"/>
</dbReference>
<proteinExistence type="predicted"/>
<dbReference type="Proteomes" id="UP000267606">
    <property type="component" value="Unassembled WGS sequence"/>
</dbReference>
<sequence>IQQSFLHALNGLFSCARKKTSKTPQRRNRSHSWSPSYDGTGNFLSEEERRLRWAFRKNQPDFPSSETRRKKQFFSPVGEAYSIALKQKKKNKVAKCSCNYDKLARKKSSGRTSAFTICSSEQSTSSTMKPLKSENGGNTTYLTAPEYNTRGENGSSCSRNSSNTTYILSQEMESLKLGLTSLQVSSIKIPQKILAVVRQLSDERLKQELSKR</sequence>
<dbReference type="WBParaSite" id="OFLC_0001593201-mRNA-1">
    <property type="protein sequence ID" value="OFLC_0001593201-mRNA-1"/>
    <property type="gene ID" value="OFLC_0001593201"/>
</dbReference>
<feature type="region of interest" description="Disordered" evidence="1">
    <location>
        <begin position="18"/>
        <end position="39"/>
    </location>
</feature>
<reference evidence="2 3" key="2">
    <citation type="submission" date="2018-11" db="EMBL/GenBank/DDBJ databases">
        <authorList>
            <consortium name="Pathogen Informatics"/>
        </authorList>
    </citation>
    <scope>NUCLEOTIDE SEQUENCE [LARGE SCALE GENOMIC DNA]</scope>
</reference>
<evidence type="ECO:0000256" key="1">
    <source>
        <dbReference type="SAM" id="MobiDB-lite"/>
    </source>
</evidence>
<organism evidence="4">
    <name type="scientific">Onchocerca flexuosa</name>
    <dbReference type="NCBI Taxonomy" id="387005"/>
    <lineage>
        <taxon>Eukaryota</taxon>
        <taxon>Metazoa</taxon>
        <taxon>Ecdysozoa</taxon>
        <taxon>Nematoda</taxon>
        <taxon>Chromadorea</taxon>
        <taxon>Rhabditida</taxon>
        <taxon>Spirurina</taxon>
        <taxon>Spiruromorpha</taxon>
        <taxon>Filarioidea</taxon>
        <taxon>Onchocercidae</taxon>
        <taxon>Onchocerca</taxon>
    </lineage>
</organism>
<feature type="compositionally biased region" description="Basic residues" evidence="1">
    <location>
        <begin position="18"/>
        <end position="30"/>
    </location>
</feature>
<dbReference type="AlphaFoldDB" id="A0A183I857"/>
<keyword evidence="3" id="KW-1185">Reference proteome</keyword>
<dbReference type="STRING" id="387005.A0A183I857"/>
<evidence type="ECO:0000313" key="4">
    <source>
        <dbReference type="WBParaSite" id="OFLC_0001593201-mRNA-1"/>
    </source>
</evidence>
<evidence type="ECO:0000313" key="2">
    <source>
        <dbReference type="EMBL" id="VDP24910.1"/>
    </source>
</evidence>